<dbReference type="SUPFAM" id="SSF69322">
    <property type="entry name" value="Tricorn protease domain 2"/>
    <property type="match status" value="1"/>
</dbReference>
<proteinExistence type="predicted"/>
<dbReference type="AlphaFoldDB" id="A0A4Y7TUA7"/>
<gene>
    <name evidence="1" type="ORF">FA13DRAFT_1786388</name>
</gene>
<dbReference type="EMBL" id="QPFP01000004">
    <property type="protein sequence ID" value="TEB37192.1"/>
    <property type="molecule type" value="Genomic_DNA"/>
</dbReference>
<name>A0A4Y7TUA7_COPMI</name>
<keyword evidence="2" id="KW-1185">Reference proteome</keyword>
<dbReference type="SUPFAM" id="SSF81383">
    <property type="entry name" value="F-box domain"/>
    <property type="match status" value="1"/>
</dbReference>
<dbReference type="InterPro" id="IPR036047">
    <property type="entry name" value="F-box-like_dom_sf"/>
</dbReference>
<organism evidence="1 2">
    <name type="scientific">Coprinellus micaceus</name>
    <name type="common">Glistening ink-cap mushroom</name>
    <name type="synonym">Coprinus micaceus</name>
    <dbReference type="NCBI Taxonomy" id="71717"/>
    <lineage>
        <taxon>Eukaryota</taxon>
        <taxon>Fungi</taxon>
        <taxon>Dikarya</taxon>
        <taxon>Basidiomycota</taxon>
        <taxon>Agaricomycotina</taxon>
        <taxon>Agaricomycetes</taxon>
        <taxon>Agaricomycetidae</taxon>
        <taxon>Agaricales</taxon>
        <taxon>Agaricineae</taxon>
        <taxon>Psathyrellaceae</taxon>
        <taxon>Coprinellus</taxon>
    </lineage>
</organism>
<evidence type="ECO:0008006" key="3">
    <source>
        <dbReference type="Google" id="ProtNLM"/>
    </source>
</evidence>
<sequence>MESSPSDGSVGEAGQACRLPREIVRHILLDSLDPFTILSMRRTCKLIYKTSRDKDIWVATLEKVCEEYGIFKPTFPMAQMSLMELEHAATSPQRFLSLIRREPLSTDSDPNGRPYLVENLMLVPGGRYLLCTVQMGDSEGHDIAIWDLGYNSKQYLDPYPVKLIEDRELDSATPSQGGSKLVLATRPSMSAGLLDIYEVDFTSQPPDLSSRSLGHLLMDVDDFYWHVVRLTDNDILVWREPFFIFWDWKSGVGGRWEVSKGLNDNCKPYASKTSIVACATDNSILVWDFPSGSIAALPDQPTVDQLPMSVIWPKFILPLEHNSQVVWMAATPEWQHKSSAELNHHICISVQRHGTQMRLYSVKTTGRYRS</sequence>
<dbReference type="OrthoDB" id="2688364at2759"/>
<comment type="caution">
    <text evidence="1">The sequence shown here is derived from an EMBL/GenBank/DDBJ whole genome shotgun (WGS) entry which is preliminary data.</text>
</comment>
<evidence type="ECO:0000313" key="2">
    <source>
        <dbReference type="Proteomes" id="UP000298030"/>
    </source>
</evidence>
<protein>
    <recommendedName>
        <fullName evidence="3">F-box domain-containing protein</fullName>
    </recommendedName>
</protein>
<reference evidence="1 2" key="1">
    <citation type="journal article" date="2019" name="Nat. Ecol. Evol.">
        <title>Megaphylogeny resolves global patterns of mushroom evolution.</title>
        <authorList>
            <person name="Varga T."/>
            <person name="Krizsan K."/>
            <person name="Foldi C."/>
            <person name="Dima B."/>
            <person name="Sanchez-Garcia M."/>
            <person name="Sanchez-Ramirez S."/>
            <person name="Szollosi G.J."/>
            <person name="Szarkandi J.G."/>
            <person name="Papp V."/>
            <person name="Albert L."/>
            <person name="Andreopoulos W."/>
            <person name="Angelini C."/>
            <person name="Antonin V."/>
            <person name="Barry K.W."/>
            <person name="Bougher N.L."/>
            <person name="Buchanan P."/>
            <person name="Buyck B."/>
            <person name="Bense V."/>
            <person name="Catcheside P."/>
            <person name="Chovatia M."/>
            <person name="Cooper J."/>
            <person name="Damon W."/>
            <person name="Desjardin D."/>
            <person name="Finy P."/>
            <person name="Geml J."/>
            <person name="Haridas S."/>
            <person name="Hughes K."/>
            <person name="Justo A."/>
            <person name="Karasinski D."/>
            <person name="Kautmanova I."/>
            <person name="Kiss B."/>
            <person name="Kocsube S."/>
            <person name="Kotiranta H."/>
            <person name="LaButti K.M."/>
            <person name="Lechner B.E."/>
            <person name="Liimatainen K."/>
            <person name="Lipzen A."/>
            <person name="Lukacs Z."/>
            <person name="Mihaltcheva S."/>
            <person name="Morgado L.N."/>
            <person name="Niskanen T."/>
            <person name="Noordeloos M.E."/>
            <person name="Ohm R.A."/>
            <person name="Ortiz-Santana B."/>
            <person name="Ovrebo C."/>
            <person name="Racz N."/>
            <person name="Riley R."/>
            <person name="Savchenko A."/>
            <person name="Shiryaev A."/>
            <person name="Soop K."/>
            <person name="Spirin V."/>
            <person name="Szebenyi C."/>
            <person name="Tomsovsky M."/>
            <person name="Tulloss R.E."/>
            <person name="Uehling J."/>
            <person name="Grigoriev I.V."/>
            <person name="Vagvolgyi C."/>
            <person name="Papp T."/>
            <person name="Martin F.M."/>
            <person name="Miettinen O."/>
            <person name="Hibbett D.S."/>
            <person name="Nagy L.G."/>
        </authorList>
    </citation>
    <scope>NUCLEOTIDE SEQUENCE [LARGE SCALE GENOMIC DNA]</scope>
    <source>
        <strain evidence="1 2">FP101781</strain>
    </source>
</reference>
<accession>A0A4Y7TUA7</accession>
<evidence type="ECO:0000313" key="1">
    <source>
        <dbReference type="EMBL" id="TEB37192.1"/>
    </source>
</evidence>
<dbReference type="Proteomes" id="UP000298030">
    <property type="component" value="Unassembled WGS sequence"/>
</dbReference>